<evidence type="ECO:0000313" key="3">
    <source>
        <dbReference type="Proteomes" id="UP000007305"/>
    </source>
</evidence>
<protein>
    <submittedName>
        <fullName evidence="2">Uncharacterized protein</fullName>
    </submittedName>
</protein>
<feature type="compositionally biased region" description="Low complexity" evidence="1">
    <location>
        <begin position="65"/>
        <end position="79"/>
    </location>
</feature>
<accession>A0A804NI90</accession>
<reference evidence="3" key="1">
    <citation type="submission" date="2015-12" db="EMBL/GenBank/DDBJ databases">
        <title>Update maize B73 reference genome by single molecule sequencing technologies.</title>
        <authorList>
            <consortium name="Maize Genome Sequencing Project"/>
            <person name="Ware D."/>
        </authorList>
    </citation>
    <scope>NUCLEOTIDE SEQUENCE [LARGE SCALE GENOMIC DNA]</scope>
    <source>
        <strain evidence="3">cv. B73</strain>
    </source>
</reference>
<name>A0A804NI90_MAIZE</name>
<dbReference type="AlphaFoldDB" id="A0A804NI90"/>
<organism evidence="2 3">
    <name type="scientific">Zea mays</name>
    <name type="common">Maize</name>
    <dbReference type="NCBI Taxonomy" id="4577"/>
    <lineage>
        <taxon>Eukaryota</taxon>
        <taxon>Viridiplantae</taxon>
        <taxon>Streptophyta</taxon>
        <taxon>Embryophyta</taxon>
        <taxon>Tracheophyta</taxon>
        <taxon>Spermatophyta</taxon>
        <taxon>Magnoliopsida</taxon>
        <taxon>Liliopsida</taxon>
        <taxon>Poales</taxon>
        <taxon>Poaceae</taxon>
        <taxon>PACMAD clade</taxon>
        <taxon>Panicoideae</taxon>
        <taxon>Andropogonodae</taxon>
        <taxon>Andropogoneae</taxon>
        <taxon>Tripsacinae</taxon>
        <taxon>Zea</taxon>
    </lineage>
</organism>
<dbReference type="Gramene" id="Zm00001eb162320_T001">
    <property type="protein sequence ID" value="Zm00001eb162320_P001"/>
    <property type="gene ID" value="Zm00001eb162320"/>
</dbReference>
<dbReference type="InParanoid" id="A0A804NI90"/>
<dbReference type="Proteomes" id="UP000007305">
    <property type="component" value="Chromosome 3"/>
</dbReference>
<proteinExistence type="predicted"/>
<feature type="region of interest" description="Disordered" evidence="1">
    <location>
        <begin position="56"/>
        <end position="116"/>
    </location>
</feature>
<reference evidence="2" key="2">
    <citation type="submission" date="2019-07" db="EMBL/GenBank/DDBJ databases">
        <authorList>
            <person name="Seetharam A."/>
            <person name="Woodhouse M."/>
            <person name="Cannon E."/>
        </authorList>
    </citation>
    <scope>NUCLEOTIDE SEQUENCE [LARGE SCALE GENOMIC DNA]</scope>
    <source>
        <strain evidence="2">cv. B73</strain>
    </source>
</reference>
<evidence type="ECO:0000313" key="2">
    <source>
        <dbReference type="EnsemblPlants" id="Zm00001eb162320_P001"/>
    </source>
</evidence>
<sequence>MLPWMAGAADFASIPLGPLRAQPVACPRMADLPPPPPTSTRQHPILARSAMPSLGPLRARTNHCSPRPLHRSPSPRSSLQIRSPRPQRLASAALPLSRDLRDRNRRAPPPSSKTASSLLGVTFPPSHFLFFHSGVLVKQRRWLGLLLVFLHGCVQGFSKSLAMTVLSEIRDKTFFVVVVRLLPPSPSRHVACSSSCPFACLPCLSLRAPLSRVTA</sequence>
<evidence type="ECO:0000256" key="1">
    <source>
        <dbReference type="SAM" id="MobiDB-lite"/>
    </source>
</evidence>
<reference evidence="2" key="3">
    <citation type="submission" date="2021-05" db="UniProtKB">
        <authorList>
            <consortium name="EnsemblPlants"/>
        </authorList>
    </citation>
    <scope>IDENTIFICATION</scope>
    <source>
        <strain evidence="2">cv. B73</strain>
    </source>
</reference>
<keyword evidence="3" id="KW-1185">Reference proteome</keyword>
<dbReference type="EnsemblPlants" id="Zm00001eb162320_T001">
    <property type="protein sequence ID" value="Zm00001eb162320_P001"/>
    <property type="gene ID" value="Zm00001eb162320"/>
</dbReference>